<keyword evidence="11" id="KW-0675">Receptor</keyword>
<keyword evidence="7" id="KW-0677">Repeat</keyword>
<dbReference type="PANTHER" id="PTHR14789">
    <property type="entry name" value="CHONDROLECTIN VARIANT CHODLFDELTAE"/>
    <property type="match status" value="1"/>
</dbReference>
<sequence>MALFFLHFLILLFSSDVSSLLSCFTDHCPGDNTSLCLTICPRTYQACFRNTTFPPSLHFERLPRLGCSRLDCRISCDYEEYDSDEGGEYCCCTSNYCNEETALAHLIKPKFNYHLPPLDRASVPKSDKLMCEFYDCTTEKDGNCIHQYKTCLDCPIGYTCTCQTVYKANRTANKLYLYSKGCAVIATANKNDFRISPECFINVSYAGPLFDEYVCYCDRTMCNVNETVLHPTRLMSYGVRECIERGCEYSCQVIKNRLWCLCPPGLRTTFGLYCYDVNECIVANGGCDHLCINTRGSYHCECYNGYILDTASRKCIRTSSAFYCSSYYSIDIPIKNITKSDIGREPCVTGSCYAQYRYDDEEKNWYLSALTCGRFPTSSTDTLPSCSNPQCELKELEQIPNMYHCCCSSLNCNNISLIHFMTSSTSTSTTATVPTLTITGTSDAIGIIGFWTVIVVFVLLLIVCSLFLVMTTALIIKWKRNMRTQPPTNNLQMSTLPDRNNKLD</sequence>
<dbReference type="AlphaFoldDB" id="A0AAN0IWM6"/>
<evidence type="ECO:0000256" key="13">
    <source>
        <dbReference type="PROSITE-ProRule" id="PRU00076"/>
    </source>
</evidence>
<evidence type="ECO:0000256" key="12">
    <source>
        <dbReference type="ARBA" id="ARBA00023180"/>
    </source>
</evidence>
<comment type="caution">
    <text evidence="13">Lacks conserved residue(s) required for the propagation of feature annotation.</text>
</comment>
<keyword evidence="3" id="KW-0254">Endocytosis</keyword>
<feature type="chain" id="PRO_5042846474" description="EGF-like domain-containing protein" evidence="15">
    <location>
        <begin position="20"/>
        <end position="504"/>
    </location>
</feature>
<keyword evidence="12" id="KW-0325">Glycoprotein</keyword>
<evidence type="ECO:0000313" key="18">
    <source>
        <dbReference type="Proteomes" id="UP000007879"/>
    </source>
</evidence>
<dbReference type="GO" id="GO:0005737">
    <property type="term" value="C:cytoplasm"/>
    <property type="evidence" value="ECO:0007669"/>
    <property type="project" value="TreeGrafter"/>
</dbReference>
<dbReference type="EnsemblMetazoa" id="XM_019993620.1">
    <property type="protein sequence ID" value="XP_019849179.1"/>
    <property type="gene ID" value="LOC109580451"/>
</dbReference>
<dbReference type="Gene3D" id="2.10.25.10">
    <property type="entry name" value="Laminin"/>
    <property type="match status" value="1"/>
</dbReference>
<keyword evidence="4 14" id="KW-0812">Transmembrane</keyword>
<evidence type="ECO:0000256" key="10">
    <source>
        <dbReference type="ARBA" id="ARBA00023157"/>
    </source>
</evidence>
<accession>A0AAN0IWM6</accession>
<dbReference type="Pfam" id="PF14670">
    <property type="entry name" value="FXa_inhibition"/>
    <property type="match status" value="1"/>
</dbReference>
<evidence type="ECO:0000256" key="4">
    <source>
        <dbReference type="ARBA" id="ARBA00022692"/>
    </source>
</evidence>
<dbReference type="KEGG" id="aqu:109580451"/>
<feature type="domain" description="EGF-like" evidence="16">
    <location>
        <begin position="276"/>
        <end position="312"/>
    </location>
</feature>
<dbReference type="GO" id="GO:0005509">
    <property type="term" value="F:calcium ion binding"/>
    <property type="evidence" value="ECO:0007669"/>
    <property type="project" value="InterPro"/>
</dbReference>
<dbReference type="InterPro" id="IPR018097">
    <property type="entry name" value="EGF_Ca-bd_CS"/>
</dbReference>
<keyword evidence="8 14" id="KW-1133">Transmembrane helix</keyword>
<evidence type="ECO:0000256" key="8">
    <source>
        <dbReference type="ARBA" id="ARBA00022989"/>
    </source>
</evidence>
<dbReference type="GO" id="GO:0006897">
    <property type="term" value="P:endocytosis"/>
    <property type="evidence" value="ECO:0007669"/>
    <property type="project" value="UniProtKB-KW"/>
</dbReference>
<name>A0AAN0IWM6_AMPQE</name>
<evidence type="ECO:0000256" key="15">
    <source>
        <dbReference type="SAM" id="SignalP"/>
    </source>
</evidence>
<keyword evidence="6" id="KW-0430">Lectin</keyword>
<keyword evidence="9 14" id="KW-0472">Membrane</keyword>
<dbReference type="RefSeq" id="XP_019849179.1">
    <property type="nucleotide sequence ID" value="XM_019993620.1"/>
</dbReference>
<keyword evidence="2 13" id="KW-0245">EGF-like domain</keyword>
<evidence type="ECO:0000256" key="3">
    <source>
        <dbReference type="ARBA" id="ARBA00022583"/>
    </source>
</evidence>
<comment type="subcellular location">
    <subcellularLocation>
        <location evidence="1">Membrane</location>
        <topology evidence="1">Single-pass type I membrane protein</topology>
    </subcellularLocation>
</comment>
<dbReference type="InterPro" id="IPR001881">
    <property type="entry name" value="EGF-like_Ca-bd_dom"/>
</dbReference>
<evidence type="ECO:0000256" key="11">
    <source>
        <dbReference type="ARBA" id="ARBA00023170"/>
    </source>
</evidence>
<evidence type="ECO:0000256" key="7">
    <source>
        <dbReference type="ARBA" id="ARBA00022737"/>
    </source>
</evidence>
<dbReference type="Proteomes" id="UP000007879">
    <property type="component" value="Unassembled WGS sequence"/>
</dbReference>
<dbReference type="SMART" id="SM00179">
    <property type="entry name" value="EGF_CA"/>
    <property type="match status" value="1"/>
</dbReference>
<protein>
    <recommendedName>
        <fullName evidence="16">EGF-like domain-containing protein</fullName>
    </recommendedName>
</protein>
<evidence type="ECO:0000256" key="9">
    <source>
        <dbReference type="ARBA" id="ARBA00023136"/>
    </source>
</evidence>
<dbReference type="PROSITE" id="PS50026">
    <property type="entry name" value="EGF_3"/>
    <property type="match status" value="1"/>
</dbReference>
<evidence type="ECO:0000256" key="6">
    <source>
        <dbReference type="ARBA" id="ARBA00022734"/>
    </source>
</evidence>
<evidence type="ECO:0000259" key="16">
    <source>
        <dbReference type="PROSITE" id="PS50026"/>
    </source>
</evidence>
<keyword evidence="10" id="KW-1015">Disulfide bond</keyword>
<evidence type="ECO:0000313" key="17">
    <source>
        <dbReference type="EnsemblMetazoa" id="XP_019849179.1"/>
    </source>
</evidence>
<dbReference type="GO" id="GO:0016020">
    <property type="term" value="C:membrane"/>
    <property type="evidence" value="ECO:0007669"/>
    <property type="project" value="UniProtKB-SubCell"/>
</dbReference>
<dbReference type="FunFam" id="2.10.25.10:FF:000009">
    <property type="entry name" value="Low-density lipoprotein receptor isoform 1"/>
    <property type="match status" value="1"/>
</dbReference>
<dbReference type="SUPFAM" id="SSF57196">
    <property type="entry name" value="EGF/Laminin"/>
    <property type="match status" value="1"/>
</dbReference>
<reference evidence="17" key="2">
    <citation type="submission" date="2024-06" db="UniProtKB">
        <authorList>
            <consortium name="EnsemblMetazoa"/>
        </authorList>
    </citation>
    <scope>IDENTIFICATION</scope>
</reference>
<evidence type="ECO:0000256" key="1">
    <source>
        <dbReference type="ARBA" id="ARBA00004479"/>
    </source>
</evidence>
<reference evidence="18" key="1">
    <citation type="journal article" date="2010" name="Nature">
        <title>The Amphimedon queenslandica genome and the evolution of animal complexity.</title>
        <authorList>
            <person name="Srivastava M."/>
            <person name="Simakov O."/>
            <person name="Chapman J."/>
            <person name="Fahey B."/>
            <person name="Gauthier M.E."/>
            <person name="Mitros T."/>
            <person name="Richards G.S."/>
            <person name="Conaco C."/>
            <person name="Dacre M."/>
            <person name="Hellsten U."/>
            <person name="Larroux C."/>
            <person name="Putnam N.H."/>
            <person name="Stanke M."/>
            <person name="Adamska M."/>
            <person name="Darling A."/>
            <person name="Degnan S.M."/>
            <person name="Oakley T.H."/>
            <person name="Plachetzki D.C."/>
            <person name="Zhai Y."/>
            <person name="Adamski M."/>
            <person name="Calcino A."/>
            <person name="Cummins S.F."/>
            <person name="Goodstein D.M."/>
            <person name="Harris C."/>
            <person name="Jackson D.J."/>
            <person name="Leys S.P."/>
            <person name="Shu S."/>
            <person name="Woodcroft B.J."/>
            <person name="Vervoort M."/>
            <person name="Kosik K.S."/>
            <person name="Manning G."/>
            <person name="Degnan B.M."/>
            <person name="Rokhsar D.S."/>
        </authorList>
    </citation>
    <scope>NUCLEOTIDE SEQUENCE [LARGE SCALE GENOMIC DNA]</scope>
</reference>
<dbReference type="GeneID" id="109580451"/>
<dbReference type="InterPro" id="IPR051505">
    <property type="entry name" value="C-type_lectin_domain"/>
</dbReference>
<feature type="signal peptide" evidence="15">
    <location>
        <begin position="1"/>
        <end position="19"/>
    </location>
</feature>
<evidence type="ECO:0000256" key="5">
    <source>
        <dbReference type="ARBA" id="ARBA00022729"/>
    </source>
</evidence>
<dbReference type="InterPro" id="IPR000152">
    <property type="entry name" value="EGF-type_Asp/Asn_hydroxyl_site"/>
</dbReference>
<evidence type="ECO:0000256" key="2">
    <source>
        <dbReference type="ARBA" id="ARBA00022536"/>
    </source>
</evidence>
<dbReference type="SMART" id="SM00181">
    <property type="entry name" value="EGF"/>
    <property type="match status" value="2"/>
</dbReference>
<keyword evidence="18" id="KW-1185">Reference proteome</keyword>
<evidence type="ECO:0000256" key="14">
    <source>
        <dbReference type="SAM" id="Phobius"/>
    </source>
</evidence>
<dbReference type="PANTHER" id="PTHR14789:SF1">
    <property type="entry name" value="CHONDROLECTIN"/>
    <property type="match status" value="1"/>
</dbReference>
<dbReference type="PROSITE" id="PS01187">
    <property type="entry name" value="EGF_CA"/>
    <property type="match status" value="1"/>
</dbReference>
<dbReference type="PROSITE" id="PS00010">
    <property type="entry name" value="ASX_HYDROXYL"/>
    <property type="match status" value="1"/>
</dbReference>
<dbReference type="GO" id="GO:0030246">
    <property type="term" value="F:carbohydrate binding"/>
    <property type="evidence" value="ECO:0007669"/>
    <property type="project" value="UniProtKB-KW"/>
</dbReference>
<feature type="transmembrane region" description="Helical" evidence="14">
    <location>
        <begin position="448"/>
        <end position="476"/>
    </location>
</feature>
<dbReference type="InterPro" id="IPR000742">
    <property type="entry name" value="EGF"/>
</dbReference>
<organism evidence="17 18">
    <name type="scientific">Amphimedon queenslandica</name>
    <name type="common">Sponge</name>
    <dbReference type="NCBI Taxonomy" id="400682"/>
    <lineage>
        <taxon>Eukaryota</taxon>
        <taxon>Metazoa</taxon>
        <taxon>Porifera</taxon>
        <taxon>Demospongiae</taxon>
        <taxon>Heteroscleromorpha</taxon>
        <taxon>Haplosclerida</taxon>
        <taxon>Niphatidae</taxon>
        <taxon>Amphimedon</taxon>
    </lineage>
</organism>
<proteinExistence type="predicted"/>
<keyword evidence="5 15" id="KW-0732">Signal</keyword>